<name>A0ACC2W416_9TREE</name>
<protein>
    <submittedName>
        <fullName evidence="1">Uncharacterized protein</fullName>
    </submittedName>
</protein>
<evidence type="ECO:0000313" key="2">
    <source>
        <dbReference type="Proteomes" id="UP001227268"/>
    </source>
</evidence>
<organism evidence="1 2">
    <name type="scientific">Naganishia friedmannii</name>
    <dbReference type="NCBI Taxonomy" id="89922"/>
    <lineage>
        <taxon>Eukaryota</taxon>
        <taxon>Fungi</taxon>
        <taxon>Dikarya</taxon>
        <taxon>Basidiomycota</taxon>
        <taxon>Agaricomycotina</taxon>
        <taxon>Tremellomycetes</taxon>
        <taxon>Filobasidiales</taxon>
        <taxon>Filobasidiaceae</taxon>
        <taxon>Naganishia</taxon>
    </lineage>
</organism>
<keyword evidence="2" id="KW-1185">Reference proteome</keyword>
<comment type="caution">
    <text evidence="1">The sequence shown here is derived from an EMBL/GenBank/DDBJ whole genome shotgun (WGS) entry which is preliminary data.</text>
</comment>
<accession>A0ACC2W416</accession>
<dbReference type="Proteomes" id="UP001227268">
    <property type="component" value="Unassembled WGS sequence"/>
</dbReference>
<evidence type="ECO:0000313" key="1">
    <source>
        <dbReference type="EMBL" id="KAJ9106198.1"/>
    </source>
</evidence>
<reference evidence="1" key="1">
    <citation type="submission" date="2023-04" db="EMBL/GenBank/DDBJ databases">
        <title>Draft Genome sequencing of Naganishia species isolated from polar environments using Oxford Nanopore Technology.</title>
        <authorList>
            <person name="Leo P."/>
            <person name="Venkateswaran K."/>
        </authorList>
    </citation>
    <scope>NUCLEOTIDE SEQUENCE</scope>
    <source>
        <strain evidence="1">MNA-CCFEE 5423</strain>
    </source>
</reference>
<proteinExistence type="predicted"/>
<gene>
    <name evidence="1" type="ORF">QFC21_001342</name>
</gene>
<dbReference type="EMBL" id="JASBWT010000003">
    <property type="protein sequence ID" value="KAJ9106198.1"/>
    <property type="molecule type" value="Genomic_DNA"/>
</dbReference>
<sequence length="619" mass="69544">MYLVESTHHSHTDNTGLLTTDPRYKPTSKEKNAANVGNDPWDTTPRYGYWLTYYCTAILALAVLSNLSIRFLSSRRARNKGDPFARFVNKPLALGRMLAYHTVPSRFLRFPRTSTLTIILFTFAWTVAVCFAKHPYYRLTRNWGTSPLALRGEWFATALIPWTFAMAHKVSPITVLTSIPHDRLQVYHQWGARIMLFFATVHTVPFILQPLRDWNTLRSTAYAGSFMSYFYNWTGIGAYVPLFWLVFTSFTSIRNRCYEFWVVQHVASAVLFLGFMYHHTQAWLYSWNYLYATTAVWFVSCIARAVFTWTSTGFKPVKAEAEVLAGGLVKLEIPTRSSWLPGAHVFVRFPTINVIQCHPFTVANIPNKLKNGQSTHTLTLLISPRAGITQSVLAKANISGGRVPVMLDGPYGGIHNPLFRHGRVLFIAGGVGITFIIPQVFSLLDAPGHVRRVDLAWAVPSIDRLECLSPLFELLRSYTDIPFKVTINIYVTRSTGTTTSSSDLDDKIATEVEKAIMDDDLEASTLALPALTCRSSPTSYKDRRSEEVLACDTFPMYTIHEGRPDISTIVRLFGSDAEGQSVAVTGTSDSLPIINRLEDFQVALTQFPPQSAAQENLAF</sequence>